<proteinExistence type="predicted"/>
<protein>
    <submittedName>
        <fullName evidence="5">CC domain-containing protein</fullName>
    </submittedName>
</protein>
<dbReference type="STRING" id="27835.A0A158QWX1"/>
<sequence>MKHVFCLTLLILIAIAKAQKQPSCPNGQLPKLDRAGRLIQCLPGSSSRSVCGINHICFFSGMNYMCCPSNEPSLDNQPTCPTPMVTVLDPHGLPLKCNPRSRTCPQERMTCSDVGLAYICCENVRDGLPLNAVITSERKRAPRRKPAKKVSAGMEESLDCPQNSIGLLKSDGSRVVCNSRSKCPGSNTFCHGNLKRSVCCERIEFASDILNSPIKTPSKDVAVTPAKKRDGNGTPKAVHAKSVMVSEKVEHSAV</sequence>
<feature type="region of interest" description="Disordered" evidence="1">
    <location>
        <begin position="224"/>
        <end position="254"/>
    </location>
</feature>
<evidence type="ECO:0000256" key="1">
    <source>
        <dbReference type="SAM" id="MobiDB-lite"/>
    </source>
</evidence>
<evidence type="ECO:0000256" key="2">
    <source>
        <dbReference type="SAM" id="SignalP"/>
    </source>
</evidence>
<dbReference type="Pfam" id="PF14625">
    <property type="entry name" value="Lustrin_cystein"/>
    <property type="match status" value="3"/>
</dbReference>
<dbReference type="Proteomes" id="UP000271162">
    <property type="component" value="Unassembled WGS sequence"/>
</dbReference>
<keyword evidence="4" id="KW-1185">Reference proteome</keyword>
<evidence type="ECO:0000313" key="3">
    <source>
        <dbReference type="EMBL" id="VDL69509.1"/>
    </source>
</evidence>
<keyword evidence="2" id="KW-0732">Signal</keyword>
<organism evidence="5">
    <name type="scientific">Nippostrongylus brasiliensis</name>
    <name type="common">Rat hookworm</name>
    <dbReference type="NCBI Taxonomy" id="27835"/>
    <lineage>
        <taxon>Eukaryota</taxon>
        <taxon>Metazoa</taxon>
        <taxon>Ecdysozoa</taxon>
        <taxon>Nematoda</taxon>
        <taxon>Chromadorea</taxon>
        <taxon>Rhabditida</taxon>
        <taxon>Rhabditina</taxon>
        <taxon>Rhabditomorpha</taxon>
        <taxon>Strongyloidea</taxon>
        <taxon>Heligmosomidae</taxon>
        <taxon>Nippostrongylus</taxon>
    </lineage>
</organism>
<evidence type="ECO:0000313" key="5">
    <source>
        <dbReference type="WBParaSite" id="NBR_0000591901-mRNA-1"/>
    </source>
</evidence>
<dbReference type="SMART" id="SM00289">
    <property type="entry name" value="WR1"/>
    <property type="match status" value="3"/>
</dbReference>
<accession>A0A158QWX1</accession>
<dbReference type="EMBL" id="UYSL01019765">
    <property type="protein sequence ID" value="VDL69509.1"/>
    <property type="molecule type" value="Genomic_DNA"/>
</dbReference>
<dbReference type="WBParaSite" id="NBR_0000591901-mRNA-1">
    <property type="protein sequence ID" value="NBR_0000591901-mRNA-1"/>
    <property type="gene ID" value="NBR_0000591901"/>
</dbReference>
<dbReference type="AlphaFoldDB" id="A0A158QWX1"/>
<evidence type="ECO:0000313" key="4">
    <source>
        <dbReference type="Proteomes" id="UP000271162"/>
    </source>
</evidence>
<feature type="signal peptide" evidence="2">
    <location>
        <begin position="1"/>
        <end position="18"/>
    </location>
</feature>
<name>A0A158QWX1_NIPBR</name>
<dbReference type="InterPro" id="IPR028150">
    <property type="entry name" value="Lustrin_cystein"/>
</dbReference>
<dbReference type="InterPro" id="IPR006150">
    <property type="entry name" value="Cys_repeat_1"/>
</dbReference>
<feature type="chain" id="PRO_5043135655" evidence="2">
    <location>
        <begin position="19"/>
        <end position="254"/>
    </location>
</feature>
<reference evidence="3 4" key="2">
    <citation type="submission" date="2018-11" db="EMBL/GenBank/DDBJ databases">
        <authorList>
            <consortium name="Pathogen Informatics"/>
        </authorList>
    </citation>
    <scope>NUCLEOTIDE SEQUENCE [LARGE SCALE GENOMIC DNA]</scope>
</reference>
<reference evidence="5" key="1">
    <citation type="submission" date="2016-04" db="UniProtKB">
        <authorList>
            <consortium name="WormBaseParasite"/>
        </authorList>
    </citation>
    <scope>IDENTIFICATION</scope>
</reference>
<gene>
    <name evidence="3" type="ORF">NBR_LOCUS5920</name>
</gene>